<proteinExistence type="predicted"/>
<keyword evidence="1" id="KW-0472">Membrane</keyword>
<dbReference type="RefSeq" id="WP_207702496.1">
    <property type="nucleotide sequence ID" value="NZ_JAFREL020000001.1"/>
</dbReference>
<reference evidence="2 3" key="2">
    <citation type="submission" date="2024-02" db="EMBL/GenBank/DDBJ databases">
        <title>The Genome Sequence of Enterococcus sp. DIV0159.</title>
        <authorList>
            <person name="Earl A."/>
            <person name="Manson A."/>
            <person name="Gilmore M."/>
            <person name="Sanders J."/>
            <person name="Shea T."/>
            <person name="Howe W."/>
            <person name="Livny J."/>
            <person name="Cuomo C."/>
            <person name="Neafsey D."/>
            <person name="Birren B."/>
        </authorList>
    </citation>
    <scope>NUCLEOTIDE SEQUENCE [LARGE SCALE GENOMIC DNA]</scope>
    <source>
        <strain evidence="2 3">665A</strain>
    </source>
</reference>
<keyword evidence="1" id="KW-0812">Transmembrane</keyword>
<reference evidence="2 3" key="1">
    <citation type="submission" date="2021-03" db="EMBL/GenBank/DDBJ databases">
        <authorList>
            <person name="Gilmore M.S."/>
            <person name="Schwartzman J."/>
            <person name="Van Tyne D."/>
            <person name="Martin M."/>
            <person name="Earl A.M."/>
            <person name="Manson A.L."/>
            <person name="Straub T."/>
            <person name="Salamzade R."/>
            <person name="Saavedra J."/>
            <person name="Lebreton F."/>
            <person name="Prichula J."/>
            <person name="Schaufler K."/>
            <person name="Gaca A."/>
            <person name="Sgardioli B."/>
            <person name="Wagenaar J."/>
            <person name="Strong T."/>
        </authorList>
    </citation>
    <scope>NUCLEOTIDE SEQUENCE [LARGE SCALE GENOMIC DNA]</scope>
    <source>
        <strain evidence="2 3">665A</strain>
    </source>
</reference>
<sequence>MFISIFGLLLLLYPLASVPTLYQNKRQTGFFFSSDPRFFVIKDMHFGNGLNMKNKYAFAVNLLLAGLLIVLGMLAG</sequence>
<keyword evidence="1" id="KW-1133">Transmembrane helix</keyword>
<dbReference type="EMBL" id="JAFREL020000001">
    <property type="protein sequence ID" value="MEO1769517.1"/>
    <property type="molecule type" value="Genomic_DNA"/>
</dbReference>
<evidence type="ECO:0000313" key="2">
    <source>
        <dbReference type="EMBL" id="MEO1769517.1"/>
    </source>
</evidence>
<name>A0ABV0ELM3_9ENTE</name>
<protein>
    <submittedName>
        <fullName evidence="2">Uncharacterized protein</fullName>
    </submittedName>
</protein>
<feature type="transmembrane region" description="Helical" evidence="1">
    <location>
        <begin position="56"/>
        <end position="75"/>
    </location>
</feature>
<dbReference type="Proteomes" id="UP000664357">
    <property type="component" value="Unassembled WGS sequence"/>
</dbReference>
<evidence type="ECO:0000256" key="1">
    <source>
        <dbReference type="SAM" id="Phobius"/>
    </source>
</evidence>
<organism evidence="2 3">
    <name type="scientific">Candidatus Enterococcus ferrettii</name>
    <dbReference type="NCBI Taxonomy" id="2815324"/>
    <lineage>
        <taxon>Bacteria</taxon>
        <taxon>Bacillati</taxon>
        <taxon>Bacillota</taxon>
        <taxon>Bacilli</taxon>
        <taxon>Lactobacillales</taxon>
        <taxon>Enterococcaceae</taxon>
        <taxon>Enterococcus</taxon>
    </lineage>
</organism>
<accession>A0ABV0ELM3</accession>
<gene>
    <name evidence="2" type="ORF">JZO67_001468</name>
</gene>
<comment type="caution">
    <text evidence="2">The sequence shown here is derived from an EMBL/GenBank/DDBJ whole genome shotgun (WGS) entry which is preliminary data.</text>
</comment>
<evidence type="ECO:0000313" key="3">
    <source>
        <dbReference type="Proteomes" id="UP000664357"/>
    </source>
</evidence>
<keyword evidence="3" id="KW-1185">Reference proteome</keyword>